<dbReference type="Gene3D" id="2.40.110.10">
    <property type="entry name" value="Butyryl-CoA Dehydrogenase, subunit A, domain 2"/>
    <property type="match status" value="1"/>
</dbReference>
<feature type="domain" description="Acyl-CoA oxidase C-alpha1" evidence="15">
    <location>
        <begin position="292"/>
        <end position="452"/>
    </location>
</feature>
<evidence type="ECO:0000256" key="8">
    <source>
        <dbReference type="ARBA" id="ARBA00023002"/>
    </source>
</evidence>
<dbReference type="InterPro" id="IPR012258">
    <property type="entry name" value="Acyl-CoA_oxidase"/>
</dbReference>
<evidence type="ECO:0000259" key="13">
    <source>
        <dbReference type="Pfam" id="PF02770"/>
    </source>
</evidence>
<keyword evidence="9" id="KW-0443">Lipid metabolism</keyword>
<evidence type="ECO:0000256" key="9">
    <source>
        <dbReference type="ARBA" id="ARBA00023098"/>
    </source>
</evidence>
<evidence type="ECO:0000313" key="17">
    <source>
        <dbReference type="Proteomes" id="UP001642520"/>
    </source>
</evidence>
<comment type="pathway">
    <text evidence="3">Lipid metabolism; peroxisomal fatty acid beta-oxidation.</text>
</comment>
<evidence type="ECO:0000259" key="12">
    <source>
        <dbReference type="Pfam" id="PF01756"/>
    </source>
</evidence>
<evidence type="ECO:0000256" key="1">
    <source>
        <dbReference type="ARBA" id="ARBA00001974"/>
    </source>
</evidence>
<evidence type="ECO:0000256" key="7">
    <source>
        <dbReference type="ARBA" id="ARBA00022832"/>
    </source>
</evidence>
<keyword evidence="5 11" id="KW-0285">Flavoprotein</keyword>
<evidence type="ECO:0000256" key="6">
    <source>
        <dbReference type="ARBA" id="ARBA00022827"/>
    </source>
</evidence>
<dbReference type="Pfam" id="PF22924">
    <property type="entry name" value="ACOX_C_alpha1"/>
    <property type="match status" value="1"/>
</dbReference>
<evidence type="ECO:0000256" key="5">
    <source>
        <dbReference type="ARBA" id="ARBA00022630"/>
    </source>
</evidence>
<accession>A0ABP1NE01</accession>
<evidence type="ECO:0000256" key="10">
    <source>
        <dbReference type="ARBA" id="ARBA00023140"/>
    </source>
</evidence>
<comment type="cofactor">
    <cofactor evidence="1">
        <name>FAD</name>
        <dbReference type="ChEBI" id="CHEBI:57692"/>
    </cofactor>
</comment>
<dbReference type="Gene3D" id="1.20.140.10">
    <property type="entry name" value="Butyryl-CoA Dehydrogenase, subunit A, domain 3"/>
    <property type="match status" value="2"/>
</dbReference>
<dbReference type="Pfam" id="PF02770">
    <property type="entry name" value="Acyl-CoA_dh_M"/>
    <property type="match status" value="1"/>
</dbReference>
<proteinExistence type="inferred from homology"/>
<keyword evidence="17" id="KW-1185">Reference proteome</keyword>
<keyword evidence="6 11" id="KW-0274">FAD</keyword>
<dbReference type="EMBL" id="CAXAJV020001288">
    <property type="protein sequence ID" value="CAL7937755.1"/>
    <property type="molecule type" value="Genomic_DNA"/>
</dbReference>
<dbReference type="Pfam" id="PF14749">
    <property type="entry name" value="Acyl-CoA_ox_N"/>
    <property type="match status" value="1"/>
</dbReference>
<dbReference type="PANTHER" id="PTHR10909">
    <property type="entry name" value="ELECTRON TRANSPORT OXIDOREDUCTASE"/>
    <property type="match status" value="1"/>
</dbReference>
<comment type="caution">
    <text evidence="16">The sequence shown here is derived from an EMBL/GenBank/DDBJ whole genome shotgun (WGS) entry which is preliminary data.</text>
</comment>
<evidence type="ECO:0000256" key="2">
    <source>
        <dbReference type="ARBA" id="ARBA00004275"/>
    </source>
</evidence>
<dbReference type="InterPro" id="IPR029320">
    <property type="entry name" value="Acyl-CoA_ox_N"/>
</dbReference>
<dbReference type="PANTHER" id="PTHR10909:SF250">
    <property type="entry name" value="PEROXISOMAL ACYL-COENZYME A OXIDASE 1"/>
    <property type="match status" value="1"/>
</dbReference>
<evidence type="ECO:0000259" key="14">
    <source>
        <dbReference type="Pfam" id="PF14749"/>
    </source>
</evidence>
<dbReference type="InterPro" id="IPR006091">
    <property type="entry name" value="Acyl-CoA_Oxase/DH_mid-dom"/>
</dbReference>
<feature type="domain" description="Acyl-coenzyme A oxidase N-terminal" evidence="14">
    <location>
        <begin position="22"/>
        <end position="150"/>
    </location>
</feature>
<keyword evidence="8" id="KW-0560">Oxidoreductase</keyword>
<evidence type="ECO:0000256" key="3">
    <source>
        <dbReference type="ARBA" id="ARBA00004846"/>
    </source>
</evidence>
<name>A0ABP1NE01_XYLVO</name>
<dbReference type="InterPro" id="IPR009100">
    <property type="entry name" value="AcylCoA_DH/oxidase_NM_dom_sf"/>
</dbReference>
<dbReference type="PIRSF" id="PIRSF000168">
    <property type="entry name" value="Acyl-CoA_oxidase"/>
    <property type="match status" value="1"/>
</dbReference>
<evidence type="ECO:0000313" key="16">
    <source>
        <dbReference type="EMBL" id="CAL7937755.1"/>
    </source>
</evidence>
<dbReference type="Proteomes" id="UP001642520">
    <property type="component" value="Unassembled WGS sequence"/>
</dbReference>
<reference evidence="16 17" key="1">
    <citation type="submission" date="2024-08" db="EMBL/GenBank/DDBJ databases">
        <authorList>
            <person name="Will J Nash"/>
            <person name="Angela Man"/>
            <person name="Seanna McTaggart"/>
            <person name="Kendall Baker"/>
            <person name="Tom Barker"/>
            <person name="Leah Catchpole"/>
            <person name="Alex Durrant"/>
            <person name="Karim Gharbi"/>
            <person name="Naomi Irish"/>
            <person name="Gemy Kaithakottil"/>
            <person name="Debby Ku"/>
            <person name="Aaliyah Providence"/>
            <person name="Felix Shaw"/>
            <person name="David Swarbreck"/>
            <person name="Chris Watkins"/>
            <person name="Ann M. McCartney"/>
            <person name="Giulio Formenti"/>
            <person name="Alice Mouton"/>
            <person name="Noel Vella"/>
            <person name="Bjorn M von Reumont"/>
            <person name="Adriana Vella"/>
            <person name="Wilfried Haerty"/>
        </authorList>
    </citation>
    <scope>NUCLEOTIDE SEQUENCE [LARGE SCALE GENOMIC DNA]</scope>
</reference>
<keyword evidence="10" id="KW-0576">Peroxisome</keyword>
<sequence>MQKQKITLNKDLQFERSRCTFDPLELTHFLDDGAEKTKKRREQEWHFLGDPEFQDKIPDSYKSHKEIYENAVRKSCKILQKVRGLQQSGKEGTGFELYRHIVGARLSTAILKQGSPLLVHFAMFLPSIMGQGSPEQQSYWIARSWSGNVIGTYAQTELGHGTFIRGLETTATYDPKTKEFVLNSPTLTSYKWWPGGLGHTANFAIVLAQLYTQGECKGIHPFIVQLRHEDTHEPMPGIKIGEIGTKLGMNGVNNGFLGFKNVRIPRENMLMKNSQVLEDGTYVKALNDKLTYGTMVFVRVVLVHDVVTYLSKAGTIATRYSAVRRQGQIHSDKPEVQILDYVTQQYKIFPHLAACMAFKVAANLIWEMYNKVTSDLDNGELDELPELHALSCCLKAVTSADAATAIEQLRLSCGGHGYMDASNLPATYSLATAICTYEGENTVMLLQTARYLAKVWKQAVAGESLPSTVQYLTVSAKGNKQYSWNNTVDCIIEAFHVVAAGTIRVAVESMDRRIRSGVSPEDAWNETSIQLAYCAEAHCRAFIVKTFVQAVRETTTLSKQLHEVLLQLSELYAVYWLLQKRGDFFQFSSMKKEDVATLQLRLENLLMAIRPNAVGIVDGFDLNDESINSALGAYDGNVYERLFAEAMKSPLNQKSVNESFHKYMKPLLQSNL</sequence>
<dbReference type="Pfam" id="PF01756">
    <property type="entry name" value="ACOX"/>
    <property type="match status" value="1"/>
</dbReference>
<gene>
    <name evidence="16" type="ORF">XYLVIOL_LOCUS2894</name>
</gene>
<evidence type="ECO:0000256" key="4">
    <source>
        <dbReference type="ARBA" id="ARBA00006288"/>
    </source>
</evidence>
<dbReference type="InterPro" id="IPR055060">
    <property type="entry name" value="ACOX_C_alpha1"/>
</dbReference>
<keyword evidence="7" id="KW-0276">Fatty acid metabolism</keyword>
<comment type="similarity">
    <text evidence="4 11">Belongs to the acyl-CoA oxidase family.</text>
</comment>
<dbReference type="SUPFAM" id="SSF56645">
    <property type="entry name" value="Acyl-CoA dehydrogenase NM domain-like"/>
    <property type="match status" value="1"/>
</dbReference>
<dbReference type="InterPro" id="IPR036250">
    <property type="entry name" value="AcylCo_DH-like_C"/>
</dbReference>
<feature type="domain" description="Acyl-CoA oxidase/dehydrogenase middle" evidence="13">
    <location>
        <begin position="153"/>
        <end position="262"/>
    </location>
</feature>
<evidence type="ECO:0000259" key="15">
    <source>
        <dbReference type="Pfam" id="PF22924"/>
    </source>
</evidence>
<dbReference type="InterPro" id="IPR037069">
    <property type="entry name" value="AcylCoA_DH/ox_N_sf"/>
</dbReference>
<dbReference type="SUPFAM" id="SSF47203">
    <property type="entry name" value="Acyl-CoA dehydrogenase C-terminal domain-like"/>
    <property type="match status" value="2"/>
</dbReference>
<protein>
    <recommendedName>
        <fullName evidence="11">Acyl-coenzyme A oxidase</fullName>
    </recommendedName>
</protein>
<dbReference type="InterPro" id="IPR002655">
    <property type="entry name" value="Acyl-CoA_oxidase_C"/>
</dbReference>
<dbReference type="Gene3D" id="1.10.540.10">
    <property type="entry name" value="Acyl-CoA dehydrogenase/oxidase, N-terminal domain"/>
    <property type="match status" value="1"/>
</dbReference>
<dbReference type="InterPro" id="IPR046373">
    <property type="entry name" value="Acyl-CoA_Oxase/DH_mid-dom_sf"/>
</dbReference>
<feature type="domain" description="Acyl-CoA oxidase C-terminal" evidence="12">
    <location>
        <begin position="489"/>
        <end position="669"/>
    </location>
</feature>
<organism evidence="16 17">
    <name type="scientific">Xylocopa violacea</name>
    <name type="common">Violet carpenter bee</name>
    <name type="synonym">Apis violacea</name>
    <dbReference type="NCBI Taxonomy" id="135666"/>
    <lineage>
        <taxon>Eukaryota</taxon>
        <taxon>Metazoa</taxon>
        <taxon>Ecdysozoa</taxon>
        <taxon>Arthropoda</taxon>
        <taxon>Hexapoda</taxon>
        <taxon>Insecta</taxon>
        <taxon>Pterygota</taxon>
        <taxon>Neoptera</taxon>
        <taxon>Endopterygota</taxon>
        <taxon>Hymenoptera</taxon>
        <taxon>Apocrita</taxon>
        <taxon>Aculeata</taxon>
        <taxon>Apoidea</taxon>
        <taxon>Anthophila</taxon>
        <taxon>Apidae</taxon>
        <taxon>Xylocopa</taxon>
        <taxon>Xylocopa</taxon>
    </lineage>
</organism>
<comment type="subcellular location">
    <subcellularLocation>
        <location evidence="2">Peroxisome</location>
    </subcellularLocation>
</comment>
<evidence type="ECO:0000256" key="11">
    <source>
        <dbReference type="PIRNR" id="PIRNR000168"/>
    </source>
</evidence>